<evidence type="ECO:0000259" key="3">
    <source>
        <dbReference type="PROSITE" id="PS51123"/>
    </source>
</evidence>
<feature type="domain" description="OmpA-like" evidence="3">
    <location>
        <begin position="137"/>
        <end position="250"/>
    </location>
</feature>
<evidence type="ECO:0000313" key="4">
    <source>
        <dbReference type="EMBL" id="RGX96887.1"/>
    </source>
</evidence>
<dbReference type="EMBL" id="QSCI01000011">
    <property type="protein sequence ID" value="RGX96887.1"/>
    <property type="molecule type" value="Genomic_DNA"/>
</dbReference>
<dbReference type="CDD" id="cd07185">
    <property type="entry name" value="OmpA_C-like"/>
    <property type="match status" value="1"/>
</dbReference>
<keyword evidence="1 2" id="KW-0472">Membrane</keyword>
<dbReference type="PROSITE" id="PS51123">
    <property type="entry name" value="OMPA_2"/>
    <property type="match status" value="1"/>
</dbReference>
<dbReference type="Proteomes" id="UP000285604">
    <property type="component" value="Unassembled WGS sequence"/>
</dbReference>
<dbReference type="Gene3D" id="3.30.1330.60">
    <property type="entry name" value="OmpA-like domain"/>
    <property type="match status" value="1"/>
</dbReference>
<protein>
    <submittedName>
        <fullName evidence="4">OmpA family protein</fullName>
    </submittedName>
</protein>
<dbReference type="InterPro" id="IPR036737">
    <property type="entry name" value="OmpA-like_sf"/>
</dbReference>
<feature type="transmembrane region" description="Helical" evidence="2">
    <location>
        <begin position="47"/>
        <end position="67"/>
    </location>
</feature>
<dbReference type="GO" id="GO:0016020">
    <property type="term" value="C:membrane"/>
    <property type="evidence" value="ECO:0007669"/>
    <property type="project" value="UniProtKB-UniRule"/>
</dbReference>
<dbReference type="PANTHER" id="PTHR30329:SF21">
    <property type="entry name" value="LIPOPROTEIN YIAD-RELATED"/>
    <property type="match status" value="1"/>
</dbReference>
<reference evidence="4 5" key="1">
    <citation type="submission" date="2018-08" db="EMBL/GenBank/DDBJ databases">
        <title>A genome reference for cultivated species of the human gut microbiota.</title>
        <authorList>
            <person name="Zou Y."/>
            <person name="Xue W."/>
            <person name="Luo G."/>
        </authorList>
    </citation>
    <scope>NUCLEOTIDE SEQUENCE [LARGE SCALE GENOMIC DNA]</scope>
    <source>
        <strain evidence="4 5">OF03-3</strain>
    </source>
</reference>
<evidence type="ECO:0000256" key="1">
    <source>
        <dbReference type="PROSITE-ProRule" id="PRU00473"/>
    </source>
</evidence>
<dbReference type="AlphaFoldDB" id="A0AA92UNB1"/>
<dbReference type="InterPro" id="IPR006665">
    <property type="entry name" value="OmpA-like"/>
</dbReference>
<proteinExistence type="predicted"/>
<evidence type="ECO:0000256" key="2">
    <source>
        <dbReference type="SAM" id="Phobius"/>
    </source>
</evidence>
<sequence length="250" mass="27084">MEENKSKSDIQLVECSKCHKEVAATEGVTKPSGFICNDCLKKKKRTLFFGGLCGFAVVVIAAAFLLANKHSKTGAGFNGVGEIKDSMELSVDSNNVEINLASKTAASNSVSAQAPISNLSSFKHVLSQNIESSKKDKSGKLVIPSVSPLFGINTNYFVGDGEALVKEFASTFAKTDKKAKLLVEGFTCDLGGETLNNKLSEARAEVVKNILMNAGIPEQNIEMKWYGKSRFGEFKYSNKSDYRRVTISVE</sequence>
<evidence type="ECO:0000313" key="5">
    <source>
        <dbReference type="Proteomes" id="UP000285604"/>
    </source>
</evidence>
<dbReference type="InterPro" id="IPR050330">
    <property type="entry name" value="Bact_OuterMem_StrucFunc"/>
</dbReference>
<keyword evidence="2" id="KW-0812">Transmembrane</keyword>
<dbReference type="PANTHER" id="PTHR30329">
    <property type="entry name" value="STATOR ELEMENT OF FLAGELLAR MOTOR COMPLEX"/>
    <property type="match status" value="1"/>
</dbReference>
<organism evidence="4 5">
    <name type="scientific">Segatella copri</name>
    <dbReference type="NCBI Taxonomy" id="165179"/>
    <lineage>
        <taxon>Bacteria</taxon>
        <taxon>Pseudomonadati</taxon>
        <taxon>Bacteroidota</taxon>
        <taxon>Bacteroidia</taxon>
        <taxon>Bacteroidales</taxon>
        <taxon>Prevotellaceae</taxon>
        <taxon>Segatella</taxon>
    </lineage>
</organism>
<keyword evidence="2" id="KW-1133">Transmembrane helix</keyword>
<accession>A0AA92UNB1</accession>
<comment type="caution">
    <text evidence="4">The sequence shown here is derived from an EMBL/GenBank/DDBJ whole genome shotgun (WGS) entry which is preliminary data.</text>
</comment>
<dbReference type="Pfam" id="PF00691">
    <property type="entry name" value="OmpA"/>
    <property type="match status" value="1"/>
</dbReference>
<gene>
    <name evidence="4" type="ORF">DXA63_04345</name>
</gene>
<name>A0AA92UNB1_9BACT</name>
<dbReference type="SUPFAM" id="SSF103088">
    <property type="entry name" value="OmpA-like"/>
    <property type="match status" value="1"/>
</dbReference>